<gene>
    <name evidence="1" type="ORF">S03H2_66791</name>
</gene>
<sequence>LTLAIAEGKGIPITNPRGVIRRIEYINLCHSTFEIIKSPTNSNVNINRAT</sequence>
<organism evidence="1">
    <name type="scientific">marine sediment metagenome</name>
    <dbReference type="NCBI Taxonomy" id="412755"/>
    <lineage>
        <taxon>unclassified sequences</taxon>
        <taxon>metagenomes</taxon>
        <taxon>ecological metagenomes</taxon>
    </lineage>
</organism>
<reference evidence="1" key="1">
    <citation type="journal article" date="2014" name="Front. Microbiol.">
        <title>High frequency of phylogenetically diverse reductive dehalogenase-homologous genes in deep subseafloor sedimentary metagenomes.</title>
        <authorList>
            <person name="Kawai M."/>
            <person name="Futagami T."/>
            <person name="Toyoda A."/>
            <person name="Takaki Y."/>
            <person name="Nishi S."/>
            <person name="Hori S."/>
            <person name="Arai W."/>
            <person name="Tsubouchi T."/>
            <person name="Morono Y."/>
            <person name="Uchiyama I."/>
            <person name="Ito T."/>
            <person name="Fujiyama A."/>
            <person name="Inagaki F."/>
            <person name="Takami H."/>
        </authorList>
    </citation>
    <scope>NUCLEOTIDE SEQUENCE</scope>
    <source>
        <strain evidence="1">Expedition CK06-06</strain>
    </source>
</reference>
<dbReference type="AlphaFoldDB" id="X1KNP4"/>
<comment type="caution">
    <text evidence="1">The sequence shown here is derived from an EMBL/GenBank/DDBJ whole genome shotgun (WGS) entry which is preliminary data.</text>
</comment>
<feature type="non-terminal residue" evidence="1">
    <location>
        <position position="1"/>
    </location>
</feature>
<name>X1KNP4_9ZZZZ</name>
<proteinExistence type="predicted"/>
<accession>X1KNP4</accession>
<dbReference type="EMBL" id="BARU01043652">
    <property type="protein sequence ID" value="GAH83633.1"/>
    <property type="molecule type" value="Genomic_DNA"/>
</dbReference>
<protein>
    <submittedName>
        <fullName evidence="1">Uncharacterized protein</fullName>
    </submittedName>
</protein>
<evidence type="ECO:0000313" key="1">
    <source>
        <dbReference type="EMBL" id="GAH83633.1"/>
    </source>
</evidence>